<dbReference type="PROSITE" id="PS00198">
    <property type="entry name" value="4FE4S_FER_1"/>
    <property type="match status" value="2"/>
</dbReference>
<feature type="domain" description="4Fe-4S ferredoxin-type" evidence="5">
    <location>
        <begin position="49"/>
        <end position="80"/>
    </location>
</feature>
<dbReference type="CDD" id="cd16373">
    <property type="entry name" value="DMSOR_beta_like"/>
    <property type="match status" value="1"/>
</dbReference>
<dbReference type="RefSeq" id="WP_227118078.1">
    <property type="nucleotide sequence ID" value="NZ_LT598928.1"/>
</dbReference>
<dbReference type="PROSITE" id="PS51379">
    <property type="entry name" value="4FE4S_FER_2"/>
    <property type="match status" value="3"/>
</dbReference>
<dbReference type="PANTHER" id="PTHR43687:SF1">
    <property type="entry name" value="FERREDOXIN III"/>
    <property type="match status" value="1"/>
</dbReference>
<dbReference type="EMBL" id="FLUP01000001">
    <property type="protein sequence ID" value="SBW05636.1"/>
    <property type="molecule type" value="Genomic_DNA"/>
</dbReference>
<dbReference type="AlphaFoldDB" id="A0A212K1V0"/>
<dbReference type="SUPFAM" id="SSF54862">
    <property type="entry name" value="4Fe-4S ferredoxins"/>
    <property type="match status" value="1"/>
</dbReference>
<feature type="domain" description="4Fe-4S ferredoxin-type" evidence="5">
    <location>
        <begin position="125"/>
        <end position="154"/>
    </location>
</feature>
<name>A0A212K1V0_9BACT</name>
<sequence length="174" mass="18537">MSLFVPPLRPPGAVDEETFLRKCVRCGKCVTACPHESIELAGGLGRSRRTPQVRPRRKPCYLCMKCPPVCPTGALDTGVKEIARAGMGQAYILKDRCHNYKTGTMCMTCYDRCPLRGTAVVLSGGLVPAMTTACVGCGICDYVCPVQAVEIVPASSRFVPPMAAPTEKAPGGKS</sequence>
<evidence type="ECO:0000256" key="4">
    <source>
        <dbReference type="ARBA" id="ARBA00023014"/>
    </source>
</evidence>
<evidence type="ECO:0000313" key="6">
    <source>
        <dbReference type="EMBL" id="SBW05636.1"/>
    </source>
</evidence>
<keyword evidence="3" id="KW-0408">Iron</keyword>
<dbReference type="Gene3D" id="3.30.70.20">
    <property type="match status" value="2"/>
</dbReference>
<dbReference type="GO" id="GO:0046872">
    <property type="term" value="F:metal ion binding"/>
    <property type="evidence" value="ECO:0007669"/>
    <property type="project" value="UniProtKB-KW"/>
</dbReference>
<keyword evidence="1" id="KW-0004">4Fe-4S</keyword>
<dbReference type="Pfam" id="PF12838">
    <property type="entry name" value="Fer4_7"/>
    <property type="match status" value="1"/>
</dbReference>
<dbReference type="GO" id="GO:0051539">
    <property type="term" value="F:4 iron, 4 sulfur cluster binding"/>
    <property type="evidence" value="ECO:0007669"/>
    <property type="project" value="UniProtKB-KW"/>
</dbReference>
<keyword evidence="2" id="KW-0479">Metal-binding</keyword>
<dbReference type="InterPro" id="IPR050572">
    <property type="entry name" value="Fe-S_Ferredoxin"/>
</dbReference>
<reference evidence="6" key="1">
    <citation type="submission" date="2016-04" db="EMBL/GenBank/DDBJ databases">
        <authorList>
            <person name="Evans L.H."/>
            <person name="Alamgir A."/>
            <person name="Owens N."/>
            <person name="Weber N.D."/>
            <person name="Virtaneva K."/>
            <person name="Barbian K."/>
            <person name="Babar A."/>
            <person name="Rosenke K."/>
        </authorList>
    </citation>
    <scope>NUCLEOTIDE SEQUENCE</scope>
    <source>
        <strain evidence="6">92-2</strain>
    </source>
</reference>
<organism evidence="6">
    <name type="scientific">uncultured Desulfovibrio sp</name>
    <dbReference type="NCBI Taxonomy" id="167968"/>
    <lineage>
        <taxon>Bacteria</taxon>
        <taxon>Pseudomonadati</taxon>
        <taxon>Thermodesulfobacteriota</taxon>
        <taxon>Desulfovibrionia</taxon>
        <taxon>Desulfovibrionales</taxon>
        <taxon>Desulfovibrionaceae</taxon>
        <taxon>Desulfovibrio</taxon>
        <taxon>environmental samples</taxon>
    </lineage>
</organism>
<feature type="domain" description="4Fe-4S ferredoxin-type" evidence="5">
    <location>
        <begin position="10"/>
        <end position="43"/>
    </location>
</feature>
<dbReference type="InterPro" id="IPR017900">
    <property type="entry name" value="4Fe4S_Fe_S_CS"/>
</dbReference>
<keyword evidence="4" id="KW-0411">Iron-sulfur</keyword>
<evidence type="ECO:0000259" key="5">
    <source>
        <dbReference type="PROSITE" id="PS51379"/>
    </source>
</evidence>
<evidence type="ECO:0000256" key="1">
    <source>
        <dbReference type="ARBA" id="ARBA00022485"/>
    </source>
</evidence>
<accession>A0A212K1V0</accession>
<evidence type="ECO:0000256" key="3">
    <source>
        <dbReference type="ARBA" id="ARBA00023004"/>
    </source>
</evidence>
<gene>
    <name evidence="6" type="ORF">KM92DES2_12081</name>
</gene>
<evidence type="ECO:0000256" key="2">
    <source>
        <dbReference type="ARBA" id="ARBA00022723"/>
    </source>
</evidence>
<protein>
    <submittedName>
        <fullName evidence="6">4Fe-4S ferredoxin iron-sulfur binding domain protein</fullName>
    </submittedName>
</protein>
<dbReference type="PANTHER" id="PTHR43687">
    <property type="entry name" value="ADENYLYLSULFATE REDUCTASE, BETA SUBUNIT"/>
    <property type="match status" value="1"/>
</dbReference>
<dbReference type="Pfam" id="PF12798">
    <property type="entry name" value="Fer4_3"/>
    <property type="match status" value="1"/>
</dbReference>
<dbReference type="InterPro" id="IPR017896">
    <property type="entry name" value="4Fe4S_Fe-S-bd"/>
</dbReference>
<proteinExistence type="predicted"/>